<feature type="transmembrane region" description="Helical" evidence="1">
    <location>
        <begin position="7"/>
        <end position="28"/>
    </location>
</feature>
<dbReference type="EMBL" id="LIYD01000005">
    <property type="protein sequence ID" value="KOS05025.1"/>
    <property type="molecule type" value="Genomic_DNA"/>
</dbReference>
<feature type="transmembrane region" description="Helical" evidence="1">
    <location>
        <begin position="40"/>
        <end position="60"/>
    </location>
</feature>
<comment type="caution">
    <text evidence="2">The sequence shown here is derived from an EMBL/GenBank/DDBJ whole genome shotgun (WGS) entry which is preliminary data.</text>
</comment>
<dbReference type="InterPro" id="IPR025635">
    <property type="entry name" value="DUF4293"/>
</dbReference>
<keyword evidence="1" id="KW-1133">Transmembrane helix</keyword>
<gene>
    <name evidence="2" type="ORF">AM493_02475</name>
</gene>
<dbReference type="PATRIC" id="fig|1202724.3.peg.507"/>
<sequence length="135" mass="15052">MIQRIQSIYLALAFICNGVLPFLLPLFWVNGEPEFVIENIGYVVLNAFSASLSIISLFSFKKRKNQFVFGRLNIILNFILLGLFIARLLNVSGGENTPVKGIGVFLPIVSIVLLSLANRAVKKDENLVKSADRLR</sequence>
<evidence type="ECO:0000313" key="3">
    <source>
        <dbReference type="Proteomes" id="UP000037755"/>
    </source>
</evidence>
<feature type="transmembrane region" description="Helical" evidence="1">
    <location>
        <begin position="72"/>
        <end position="89"/>
    </location>
</feature>
<protein>
    <recommendedName>
        <fullName evidence="4">Transcription termination factor Rho</fullName>
    </recommendedName>
</protein>
<evidence type="ECO:0000313" key="2">
    <source>
        <dbReference type="EMBL" id="KOS05025.1"/>
    </source>
</evidence>
<evidence type="ECO:0008006" key="4">
    <source>
        <dbReference type="Google" id="ProtNLM"/>
    </source>
</evidence>
<dbReference type="Pfam" id="PF14126">
    <property type="entry name" value="DUF4293"/>
    <property type="match status" value="1"/>
</dbReference>
<proteinExistence type="predicted"/>
<dbReference type="Proteomes" id="UP000037755">
    <property type="component" value="Unassembled WGS sequence"/>
</dbReference>
<keyword evidence="1" id="KW-0812">Transmembrane</keyword>
<organism evidence="2 3">
    <name type="scientific">Flavobacterium akiainvivens</name>
    <dbReference type="NCBI Taxonomy" id="1202724"/>
    <lineage>
        <taxon>Bacteria</taxon>
        <taxon>Pseudomonadati</taxon>
        <taxon>Bacteroidota</taxon>
        <taxon>Flavobacteriia</taxon>
        <taxon>Flavobacteriales</taxon>
        <taxon>Flavobacteriaceae</taxon>
        <taxon>Flavobacterium</taxon>
    </lineage>
</organism>
<dbReference type="RefSeq" id="WP_054406084.1">
    <property type="nucleotide sequence ID" value="NZ_FOYA01000004.1"/>
</dbReference>
<dbReference type="AlphaFoldDB" id="A0A0M8M904"/>
<reference evidence="2 3" key="1">
    <citation type="submission" date="2015-08" db="EMBL/GenBank/DDBJ databases">
        <title>Whole genome sequence of Flavobacterium akiainvivens IK-1T, from decaying Wikstroemia oahuensis, an endemic Hawaiian shrub.</title>
        <authorList>
            <person name="Wan X."/>
            <person name="Hou S."/>
            <person name="Saito J."/>
            <person name="Donachie S."/>
        </authorList>
    </citation>
    <scope>NUCLEOTIDE SEQUENCE [LARGE SCALE GENOMIC DNA]</scope>
    <source>
        <strain evidence="2 3">IK-1</strain>
    </source>
</reference>
<dbReference type="OrthoDB" id="594989at2"/>
<accession>A0A0M8M904</accession>
<evidence type="ECO:0000256" key="1">
    <source>
        <dbReference type="SAM" id="Phobius"/>
    </source>
</evidence>
<name>A0A0M8M904_9FLAO</name>
<keyword evidence="3" id="KW-1185">Reference proteome</keyword>
<dbReference type="STRING" id="1202724.AM493_02475"/>
<keyword evidence="1" id="KW-0472">Membrane</keyword>
<feature type="transmembrane region" description="Helical" evidence="1">
    <location>
        <begin position="101"/>
        <end position="121"/>
    </location>
</feature>